<feature type="chain" id="PRO_5021775961" description="DUF302 domain-containing protein" evidence="1">
    <location>
        <begin position="21"/>
        <end position="158"/>
    </location>
</feature>
<dbReference type="OrthoDB" id="9797709at2"/>
<dbReference type="Gene3D" id="3.30.310.70">
    <property type="entry name" value="TT1751-like domain"/>
    <property type="match status" value="1"/>
</dbReference>
<dbReference type="KEGG" id="lgo:JCM16774_1076"/>
<organism evidence="3 4">
    <name type="scientific">Pseudoleptotrichia goodfellowii</name>
    <dbReference type="NCBI Taxonomy" id="157692"/>
    <lineage>
        <taxon>Bacteria</taxon>
        <taxon>Fusobacteriati</taxon>
        <taxon>Fusobacteriota</taxon>
        <taxon>Fusobacteriia</taxon>
        <taxon>Fusobacteriales</taxon>
        <taxon>Leptotrichiaceae</taxon>
        <taxon>Pseudoleptotrichia</taxon>
    </lineage>
</organism>
<feature type="signal peptide" evidence="1">
    <location>
        <begin position="1"/>
        <end position="20"/>
    </location>
</feature>
<evidence type="ECO:0000259" key="2">
    <source>
        <dbReference type="Pfam" id="PF03625"/>
    </source>
</evidence>
<dbReference type="InterPro" id="IPR035923">
    <property type="entry name" value="TT1751-like_sf"/>
</dbReference>
<reference evidence="3 4" key="1">
    <citation type="submission" date="2019-07" db="EMBL/GenBank/DDBJ databases">
        <title>Complete Genome Sequence of Leptotrichia goodfellowii Strain JCM 16774.</title>
        <authorList>
            <person name="Watanabe S."/>
            <person name="Cui L."/>
        </authorList>
    </citation>
    <scope>NUCLEOTIDE SEQUENCE [LARGE SCALE GENOMIC DNA]</scope>
    <source>
        <strain evidence="3 4">JCM16774</strain>
    </source>
</reference>
<keyword evidence="1" id="KW-0732">Signal</keyword>
<dbReference type="STRING" id="714315.GCA_000516535_01068"/>
<dbReference type="PANTHER" id="PTHR38342:SF2">
    <property type="entry name" value="INNER MEMBRANE OR EXPORTED"/>
    <property type="match status" value="1"/>
</dbReference>
<gene>
    <name evidence="3" type="ORF">JCM16774_1076</name>
</gene>
<name>A0A510JAC8_9FUSO</name>
<dbReference type="EMBL" id="AP019822">
    <property type="protein sequence ID" value="BBM36144.1"/>
    <property type="molecule type" value="Genomic_DNA"/>
</dbReference>
<dbReference type="Pfam" id="PF03625">
    <property type="entry name" value="DUF302"/>
    <property type="match status" value="1"/>
</dbReference>
<protein>
    <recommendedName>
        <fullName evidence="2">DUF302 domain-containing protein</fullName>
    </recommendedName>
</protein>
<evidence type="ECO:0000313" key="4">
    <source>
        <dbReference type="Proteomes" id="UP000321606"/>
    </source>
</evidence>
<proteinExistence type="predicted"/>
<dbReference type="AlphaFoldDB" id="A0A510JAC8"/>
<dbReference type="PANTHER" id="PTHR38342">
    <property type="entry name" value="SLR5037 PROTEIN"/>
    <property type="match status" value="1"/>
</dbReference>
<evidence type="ECO:0000256" key="1">
    <source>
        <dbReference type="SAM" id="SignalP"/>
    </source>
</evidence>
<dbReference type="Proteomes" id="UP000321606">
    <property type="component" value="Chromosome"/>
</dbReference>
<sequence>MKQKFLVSVILILCFGLSFANMKMNMKDNMMIDSEYIQKKSSYNFKETVENVKKRIIEKGGTIFYISDHKKNADEVHLELRPATVIIFGNPSVGTFLMQENQKSAFELPLRILIYENEKGEAEVIYYNVKLWEKKFGIKNKKILANIANLYDYIVPSK</sequence>
<dbReference type="CDD" id="cd14797">
    <property type="entry name" value="DUF302"/>
    <property type="match status" value="1"/>
</dbReference>
<evidence type="ECO:0000313" key="3">
    <source>
        <dbReference type="EMBL" id="BBM36144.1"/>
    </source>
</evidence>
<accession>A0A510JAC8</accession>
<dbReference type="RefSeq" id="WP_051411751.1">
    <property type="nucleotide sequence ID" value="NZ_AP019822.1"/>
</dbReference>
<dbReference type="SUPFAM" id="SSF103247">
    <property type="entry name" value="TT1751-like"/>
    <property type="match status" value="1"/>
</dbReference>
<feature type="domain" description="DUF302" evidence="2">
    <location>
        <begin position="68"/>
        <end position="127"/>
    </location>
</feature>
<dbReference type="InterPro" id="IPR005180">
    <property type="entry name" value="DUF302"/>
</dbReference>